<comment type="caution">
    <text evidence="3">The sequence shown here is derived from an EMBL/GenBank/DDBJ whole genome shotgun (WGS) entry which is preliminary data.</text>
</comment>
<feature type="domain" description="Glycosyltransferase 2-like" evidence="2">
    <location>
        <begin position="16"/>
        <end position="137"/>
    </location>
</feature>
<gene>
    <name evidence="3" type="ORF">FNL38_101491</name>
</gene>
<sequence>MNQPSFPHSQPLVSLSILMPVFNEERTLKAAIDRVFAVHYPCRMELIVVDDGSTDRTARILEAQRSDARTSKDIVVVTHPVNRGKGAAIRTGLDYAAGSHLVILDADLEYLPSDIPSLIAPVLAGYSDHVFGARVRGVNACFPSFRFAIGGRATTLFANVLYDACLTDMHTCLKLIPTDHLRSLTLTEGGFGLDTEMTARLLRCGIRPLEVPVSYHGRSVSEGKKITWRDGVACLAVLTRIRVQHRPDIAPIVHRISVVAAAQGDPPNNPPNSPPTVLHLPKAAG</sequence>
<evidence type="ECO:0000259" key="2">
    <source>
        <dbReference type="Pfam" id="PF00535"/>
    </source>
</evidence>
<dbReference type="PANTHER" id="PTHR48090">
    <property type="entry name" value="UNDECAPRENYL-PHOSPHATE 4-DEOXY-4-FORMAMIDO-L-ARABINOSE TRANSFERASE-RELATED"/>
    <property type="match status" value="1"/>
</dbReference>
<dbReference type="AlphaFoldDB" id="A0A652YXA9"/>
<reference evidence="3" key="1">
    <citation type="submission" date="2019-07" db="EMBL/GenBank/DDBJ databases">
        <title>Genomic Encyclopedia of Type Strains, Phase IV (KMG-IV): sequencing the most valuable type-strain genomes for metagenomic binning, comparative biology and taxonomic classification.</title>
        <authorList>
            <person name="Goeker M."/>
        </authorList>
    </citation>
    <scope>NUCLEOTIDE SEQUENCE</scope>
    <source>
        <strain evidence="3">DSM 44596</strain>
    </source>
</reference>
<dbReference type="Gene3D" id="3.90.550.10">
    <property type="entry name" value="Spore Coat Polysaccharide Biosynthesis Protein SpsA, Chain A"/>
    <property type="match status" value="1"/>
</dbReference>
<dbReference type="PANTHER" id="PTHR48090:SF7">
    <property type="entry name" value="RFBJ PROTEIN"/>
    <property type="match status" value="1"/>
</dbReference>
<dbReference type="CDD" id="cd04179">
    <property type="entry name" value="DPM_DPG-synthase_like"/>
    <property type="match status" value="1"/>
</dbReference>
<proteinExistence type="inferred from homology"/>
<protein>
    <submittedName>
        <fullName evidence="3">Glycosyl transferase family 2</fullName>
    </submittedName>
</protein>
<comment type="similarity">
    <text evidence="1">Belongs to the glycosyltransferase 2 family.</text>
</comment>
<dbReference type="InterPro" id="IPR029044">
    <property type="entry name" value="Nucleotide-diphossugar_trans"/>
</dbReference>
<dbReference type="InterPro" id="IPR001173">
    <property type="entry name" value="Glyco_trans_2-like"/>
</dbReference>
<dbReference type="InterPro" id="IPR050256">
    <property type="entry name" value="Glycosyltransferase_2"/>
</dbReference>
<evidence type="ECO:0000256" key="1">
    <source>
        <dbReference type="ARBA" id="ARBA00006739"/>
    </source>
</evidence>
<accession>A0A652YXA9</accession>
<dbReference type="Pfam" id="PF00535">
    <property type="entry name" value="Glycos_transf_2"/>
    <property type="match status" value="1"/>
</dbReference>
<keyword evidence="3" id="KW-0808">Transferase</keyword>
<organism evidence="3">
    <name type="scientific">Nocardia globerula</name>
    <dbReference type="NCBI Taxonomy" id="1818"/>
    <lineage>
        <taxon>Bacteria</taxon>
        <taxon>Bacillati</taxon>
        <taxon>Actinomycetota</taxon>
        <taxon>Actinomycetes</taxon>
        <taxon>Mycobacteriales</taxon>
        <taxon>Nocardiaceae</taxon>
        <taxon>Nocardia</taxon>
    </lineage>
</organism>
<dbReference type="EMBL" id="VNIQ01000001">
    <property type="protein sequence ID" value="TYQ08120.1"/>
    <property type="molecule type" value="Genomic_DNA"/>
</dbReference>
<dbReference type="GO" id="GO:0016740">
    <property type="term" value="F:transferase activity"/>
    <property type="evidence" value="ECO:0007669"/>
    <property type="project" value="UniProtKB-KW"/>
</dbReference>
<name>A0A652YXA9_NOCGL</name>
<evidence type="ECO:0000313" key="3">
    <source>
        <dbReference type="EMBL" id="TYQ08120.1"/>
    </source>
</evidence>
<dbReference type="SUPFAM" id="SSF53448">
    <property type="entry name" value="Nucleotide-diphospho-sugar transferases"/>
    <property type="match status" value="1"/>
</dbReference>